<dbReference type="InterPro" id="IPR002347">
    <property type="entry name" value="SDR_fam"/>
</dbReference>
<organism evidence="1 2">
    <name type="scientific">Noviherbaspirillum album</name>
    <dbReference type="NCBI Taxonomy" id="3080276"/>
    <lineage>
        <taxon>Bacteria</taxon>
        <taxon>Pseudomonadati</taxon>
        <taxon>Pseudomonadota</taxon>
        <taxon>Betaproteobacteria</taxon>
        <taxon>Burkholderiales</taxon>
        <taxon>Oxalobacteraceae</taxon>
        <taxon>Noviherbaspirillum</taxon>
    </lineage>
</organism>
<dbReference type="CDD" id="cd05325">
    <property type="entry name" value="carb_red_sniffer_like_SDR_c"/>
    <property type="match status" value="1"/>
</dbReference>
<dbReference type="RefSeq" id="WP_326505707.1">
    <property type="nucleotide sequence ID" value="NZ_JAWIIV010000004.1"/>
</dbReference>
<dbReference type="InterPro" id="IPR036291">
    <property type="entry name" value="NAD(P)-bd_dom_sf"/>
</dbReference>
<proteinExistence type="predicted"/>
<dbReference type="PANTHER" id="PTHR45458">
    <property type="entry name" value="SHORT-CHAIN DEHYDROGENASE/REDUCTASE SDR"/>
    <property type="match status" value="1"/>
</dbReference>
<sequence>MPTALIIGASRGIGHEFVRQLRAAGWKVIATARSDDALQALRDEGAEALKLDVLKPESLAGLGWQLDDEKLDLAVYVSGFYGSGGQATAMPTAEDFDKVMRTNVLGAMQAIPLIAPLVEARQGKFVFISSGMGSIGETESSHGWVYRASKAALNMAVKSASFDYPKATLAAMNPGWVKTDMGGPDAPTSVEDSVTGMLKVIAGLGPEHSGSFQSYDGRSIAW</sequence>
<keyword evidence="2" id="KW-1185">Reference proteome</keyword>
<evidence type="ECO:0000313" key="2">
    <source>
        <dbReference type="Proteomes" id="UP001352263"/>
    </source>
</evidence>
<reference evidence="1 2" key="1">
    <citation type="submission" date="2023-10" db="EMBL/GenBank/DDBJ databases">
        <title>Noviherbaspirillum sp. CPCC 100848 genome assembly.</title>
        <authorList>
            <person name="Li X.Y."/>
            <person name="Fang X.M."/>
        </authorList>
    </citation>
    <scope>NUCLEOTIDE SEQUENCE [LARGE SCALE GENOMIC DNA]</scope>
    <source>
        <strain evidence="1 2">CPCC 100848</strain>
    </source>
</reference>
<dbReference type="PRINTS" id="PR00081">
    <property type="entry name" value="GDHRDH"/>
</dbReference>
<name>A0ABU6J6S5_9BURK</name>
<dbReference type="PANTHER" id="PTHR45458:SF1">
    <property type="entry name" value="SHORT CHAIN DEHYDROGENASE"/>
    <property type="match status" value="1"/>
</dbReference>
<comment type="caution">
    <text evidence="1">The sequence shown here is derived from an EMBL/GenBank/DDBJ whole genome shotgun (WGS) entry which is preliminary data.</text>
</comment>
<dbReference type="InterPro" id="IPR052184">
    <property type="entry name" value="SDR_enzymes"/>
</dbReference>
<dbReference type="NCBIfam" id="NF005403">
    <property type="entry name" value="PRK06953.1"/>
    <property type="match status" value="1"/>
</dbReference>
<dbReference type="Proteomes" id="UP001352263">
    <property type="component" value="Unassembled WGS sequence"/>
</dbReference>
<protein>
    <submittedName>
        <fullName evidence="1">SDR family oxidoreductase</fullName>
    </submittedName>
</protein>
<dbReference type="EMBL" id="JAWIIV010000004">
    <property type="protein sequence ID" value="MEC4718992.1"/>
    <property type="molecule type" value="Genomic_DNA"/>
</dbReference>
<dbReference type="Gene3D" id="3.40.50.720">
    <property type="entry name" value="NAD(P)-binding Rossmann-like Domain"/>
    <property type="match status" value="1"/>
</dbReference>
<dbReference type="SUPFAM" id="SSF51735">
    <property type="entry name" value="NAD(P)-binding Rossmann-fold domains"/>
    <property type="match status" value="1"/>
</dbReference>
<dbReference type="Pfam" id="PF00106">
    <property type="entry name" value="adh_short"/>
    <property type="match status" value="1"/>
</dbReference>
<gene>
    <name evidence="1" type="ORF">RY831_07525</name>
</gene>
<evidence type="ECO:0000313" key="1">
    <source>
        <dbReference type="EMBL" id="MEC4718992.1"/>
    </source>
</evidence>
<accession>A0ABU6J6S5</accession>